<organism evidence="4 5">
    <name type="scientific">Zizania palustris</name>
    <name type="common">Northern wild rice</name>
    <dbReference type="NCBI Taxonomy" id="103762"/>
    <lineage>
        <taxon>Eukaryota</taxon>
        <taxon>Viridiplantae</taxon>
        <taxon>Streptophyta</taxon>
        <taxon>Embryophyta</taxon>
        <taxon>Tracheophyta</taxon>
        <taxon>Spermatophyta</taxon>
        <taxon>Magnoliopsida</taxon>
        <taxon>Liliopsida</taxon>
        <taxon>Poales</taxon>
        <taxon>Poaceae</taxon>
        <taxon>BOP clade</taxon>
        <taxon>Oryzoideae</taxon>
        <taxon>Oryzeae</taxon>
        <taxon>Zizaniinae</taxon>
        <taxon>Zizania</taxon>
    </lineage>
</organism>
<feature type="transmembrane region" description="Helical" evidence="3">
    <location>
        <begin position="1195"/>
        <end position="1216"/>
    </location>
</feature>
<keyword evidence="1" id="KW-0175">Coiled coil</keyword>
<keyword evidence="3" id="KW-0472">Membrane</keyword>
<comment type="caution">
    <text evidence="4">The sequence shown here is derived from an EMBL/GenBank/DDBJ whole genome shotgun (WGS) entry which is preliminary data.</text>
</comment>
<sequence length="1225" mass="135550">MSSGTASPPPPVADEERVTELDGSVTSHVDPFLVEALDNPRHHLVGAEKSDALVDQSNGEEATAKLVEQGVAGINQDDLDSSVTNGHDHIDGSVDVYGAAVVLEVQGSKSKEEDTATFVEPNSGTVDHDHADVSMANGHDQVEMNDSAEVEAMSEVCSSASKGKMEECAIDATELVRQEATSGEQGIEKEYVANGCDYPITNADSGEAPTQTVACSKEIDIIQSTVEGVENVHHERTMKVTDQQTEGAAKIADMEVPREEVILSNGYEHVEESADVNSVLDPLVGEEQHDFTPVDLLENRSEDNSEGILQDTITTSVDKAAVEAYALVVEKNDEAALEGSETKEKHEKANDEIVQVHDFSKDEECGVQGDELIKDDGDASTFQPSDSVLYSTAEAEKEEIRELACLKETSLVSVEQHTTAALQETELKLSSTPGNHMTDNTYNDKLDTELKQESDMVGFDGAKLYAAPTVVSVFDGETRSLDLGHLAYNDGAGVEQSTPVCDLGTSSGAPTGDNDSKENSTAAVAQIEHDASKEHKTTVAQVEQEGPSLGNDNCPANGTPNEICSENANTLIAFNTSVCETETEYVEDIKSTTVDVIHDEHNDYDHENIHNGSTDITGDHSESQSEVNMDNEGRGKLQLIKPYSIFLMKVPRFVSEALWAKIQDAQTRLDELTQKRDAINVLRQKKKALCDEYREQLEAARQEERGARAAHGDKRHDLNSVQSVIGRLNKVNSIQEIDDMITMKDKIIAHESISLKEEKLLLQEIKELKAQKKQLYSNMGSKTEMDEAFHQKEQIHEQHKTLKKDSDVLLTNLKSLEDKTRFIKKAFDDERDALRKLTEEHRAANEIRQKAYDEWSELKKEPGKKNKFFFMYKNDSRTAQEYVANGDMMGLVLFCNNQVESFIELWNKDDGFRRQYVESNNYSTLRRLGTSDGRALGPDEVPPEIPRNSNRMRGNPSLFPVSSTHLSTSASEAMPATPASAVTTLKEESFPVLEGPQNSKPSKLKVPGNSSSKEAPGTTMLAHEDVENIVKEKMRRMEEELELGRQAAELAIREEELRQEKAAAEKEQLRLEQKAKAKEAEERKRRKAEKAQERADFRLKKEAELMEKKKTKKNKKNGSTSVDSLDGSGEDNVQVIATNNSDLSTTENNREVEFPQHKALKKRGSRQPVALKQLNKMEPMPLPLRNKGRRKMRQYIMVAVAAVVSVLALVVASKYVPSNFRASSS</sequence>
<evidence type="ECO:0000313" key="5">
    <source>
        <dbReference type="Proteomes" id="UP000729402"/>
    </source>
</evidence>
<dbReference type="PANTHER" id="PTHR48454">
    <property type="entry name" value="PUTATIVE RNA-BINDING DOMAIN-CONTAINING PROTEIN-RELATED"/>
    <property type="match status" value="1"/>
</dbReference>
<keyword evidence="3" id="KW-1133">Transmembrane helix</keyword>
<evidence type="ECO:0000256" key="1">
    <source>
        <dbReference type="SAM" id="Coils"/>
    </source>
</evidence>
<feature type="region of interest" description="Disordered" evidence="2">
    <location>
        <begin position="1059"/>
        <end position="1132"/>
    </location>
</feature>
<reference evidence="4" key="1">
    <citation type="journal article" date="2021" name="bioRxiv">
        <title>Whole Genome Assembly and Annotation of Northern Wild Rice, Zizania palustris L., Supports a Whole Genome Duplication in the Zizania Genus.</title>
        <authorList>
            <person name="Haas M."/>
            <person name="Kono T."/>
            <person name="Macchietto M."/>
            <person name="Millas R."/>
            <person name="McGilp L."/>
            <person name="Shao M."/>
            <person name="Duquette J."/>
            <person name="Hirsch C.N."/>
            <person name="Kimball J."/>
        </authorList>
    </citation>
    <scope>NUCLEOTIDE SEQUENCE</scope>
    <source>
        <tissue evidence="4">Fresh leaf tissue</tissue>
    </source>
</reference>
<feature type="region of interest" description="Disordered" evidence="2">
    <location>
        <begin position="927"/>
        <end position="1021"/>
    </location>
</feature>
<evidence type="ECO:0000313" key="4">
    <source>
        <dbReference type="EMBL" id="KAG8061698.1"/>
    </source>
</evidence>
<dbReference type="EMBL" id="JAAALK010000286">
    <property type="protein sequence ID" value="KAG8061698.1"/>
    <property type="molecule type" value="Genomic_DNA"/>
</dbReference>
<feature type="coiled-coil region" evidence="1">
    <location>
        <begin position="755"/>
        <end position="854"/>
    </location>
</feature>
<dbReference type="AlphaFoldDB" id="A0A8J5VWF1"/>
<feature type="region of interest" description="Disordered" evidence="2">
    <location>
        <begin position="1"/>
        <end position="25"/>
    </location>
</feature>
<dbReference type="PANTHER" id="PTHR48454:SF1">
    <property type="entry name" value="PROTON PUMP-INTERACTOR 1"/>
    <property type="match status" value="1"/>
</dbReference>
<reference evidence="4" key="2">
    <citation type="submission" date="2021-02" db="EMBL/GenBank/DDBJ databases">
        <authorList>
            <person name="Kimball J.A."/>
            <person name="Haas M.W."/>
            <person name="Macchietto M."/>
            <person name="Kono T."/>
            <person name="Duquette J."/>
            <person name="Shao M."/>
        </authorList>
    </citation>
    <scope>NUCLEOTIDE SEQUENCE</scope>
    <source>
        <tissue evidence="4">Fresh leaf tissue</tissue>
    </source>
</reference>
<feature type="coiled-coil region" evidence="1">
    <location>
        <begin position="662"/>
        <end position="710"/>
    </location>
</feature>
<name>A0A8J5VWF1_ZIZPA</name>
<feature type="compositionally biased region" description="Polar residues" evidence="2">
    <location>
        <begin position="960"/>
        <end position="971"/>
    </location>
</feature>
<accession>A0A8J5VWF1</accession>
<dbReference type="Proteomes" id="UP000729402">
    <property type="component" value="Unassembled WGS sequence"/>
</dbReference>
<keyword evidence="3" id="KW-0812">Transmembrane</keyword>
<feature type="region of interest" description="Disordered" evidence="2">
    <location>
        <begin position="606"/>
        <end position="631"/>
    </location>
</feature>
<proteinExistence type="predicted"/>
<dbReference type="OrthoDB" id="1703439at2759"/>
<evidence type="ECO:0000256" key="3">
    <source>
        <dbReference type="SAM" id="Phobius"/>
    </source>
</evidence>
<evidence type="ECO:0008006" key="6">
    <source>
        <dbReference type="Google" id="ProtNLM"/>
    </source>
</evidence>
<evidence type="ECO:0000256" key="2">
    <source>
        <dbReference type="SAM" id="MobiDB-lite"/>
    </source>
</evidence>
<feature type="compositionally biased region" description="Basic and acidic residues" evidence="2">
    <location>
        <begin position="1059"/>
        <end position="1108"/>
    </location>
</feature>
<gene>
    <name evidence="4" type="ORF">GUJ93_ZPchr0003g17461</name>
</gene>
<protein>
    <recommendedName>
        <fullName evidence="6">Proton pump-interactor 1</fullName>
    </recommendedName>
</protein>
<keyword evidence="5" id="KW-1185">Reference proteome</keyword>